<sequence length="81" mass="9154">MGQKDKEPHLISFQAQIIRITQYIGHVPCVIKGAIKFFVPPANPTDMAPKKVHEWRVWIGLLITASVMQAMDCDPTRRAVL</sequence>
<proteinExistence type="predicted"/>
<organism evidence="1">
    <name type="scientific">marine sediment metagenome</name>
    <dbReference type="NCBI Taxonomy" id="412755"/>
    <lineage>
        <taxon>unclassified sequences</taxon>
        <taxon>metagenomes</taxon>
        <taxon>ecological metagenomes</taxon>
    </lineage>
</organism>
<comment type="caution">
    <text evidence="1">The sequence shown here is derived from an EMBL/GenBank/DDBJ whole genome shotgun (WGS) entry which is preliminary data.</text>
</comment>
<accession>X1RQL8</accession>
<protein>
    <submittedName>
        <fullName evidence="1">Uncharacterized protein</fullName>
    </submittedName>
</protein>
<gene>
    <name evidence="1" type="ORF">S12H4_17073</name>
</gene>
<evidence type="ECO:0000313" key="1">
    <source>
        <dbReference type="EMBL" id="GAI82992.1"/>
    </source>
</evidence>
<dbReference type="AlphaFoldDB" id="X1RQL8"/>
<dbReference type="EMBL" id="BARW01008308">
    <property type="protein sequence ID" value="GAI82992.1"/>
    <property type="molecule type" value="Genomic_DNA"/>
</dbReference>
<reference evidence="1" key="1">
    <citation type="journal article" date="2014" name="Front. Microbiol.">
        <title>High frequency of phylogenetically diverse reductive dehalogenase-homologous genes in deep subseafloor sedimentary metagenomes.</title>
        <authorList>
            <person name="Kawai M."/>
            <person name="Futagami T."/>
            <person name="Toyoda A."/>
            <person name="Takaki Y."/>
            <person name="Nishi S."/>
            <person name="Hori S."/>
            <person name="Arai W."/>
            <person name="Tsubouchi T."/>
            <person name="Morono Y."/>
            <person name="Uchiyama I."/>
            <person name="Ito T."/>
            <person name="Fujiyama A."/>
            <person name="Inagaki F."/>
            <person name="Takami H."/>
        </authorList>
    </citation>
    <scope>NUCLEOTIDE SEQUENCE</scope>
    <source>
        <strain evidence="1">Expedition CK06-06</strain>
    </source>
</reference>
<name>X1RQL8_9ZZZZ</name>